<organism evidence="1 2">
    <name type="scientific">Helicobacter magdeburgensis</name>
    <dbReference type="NCBI Taxonomy" id="471858"/>
    <lineage>
        <taxon>Bacteria</taxon>
        <taxon>Pseudomonadati</taxon>
        <taxon>Campylobacterota</taxon>
        <taxon>Epsilonproteobacteria</taxon>
        <taxon>Campylobacterales</taxon>
        <taxon>Helicobacteraceae</taxon>
        <taxon>Helicobacter</taxon>
    </lineage>
</organism>
<dbReference type="EMBL" id="JRPE02000002">
    <property type="protein sequence ID" value="TLD93427.1"/>
    <property type="molecule type" value="Genomic_DNA"/>
</dbReference>
<comment type="caution">
    <text evidence="1">The sequence shown here is derived from an EMBL/GenBank/DDBJ whole genome shotgun (WGS) entry which is preliminary data.</text>
</comment>
<evidence type="ECO:0000313" key="2">
    <source>
        <dbReference type="Proteomes" id="UP000029921"/>
    </source>
</evidence>
<gene>
    <name evidence="1" type="ORF">LS74_001475</name>
</gene>
<keyword evidence="2" id="KW-1185">Reference proteome</keyword>
<name>A0A4U8T4I1_9HELI</name>
<dbReference type="RefSeq" id="WP_034588131.1">
    <property type="nucleotide sequence ID" value="NZ_JRPE02000002.1"/>
</dbReference>
<dbReference type="Proteomes" id="UP000029921">
    <property type="component" value="Unassembled WGS sequence"/>
</dbReference>
<reference evidence="1 2" key="1">
    <citation type="journal article" date="2014" name="Genome Announc.">
        <title>Draft genome sequences of eight enterohepatic helicobacter species isolated from both laboratory and wild rodents.</title>
        <authorList>
            <person name="Sheh A."/>
            <person name="Shen Z."/>
            <person name="Fox J.G."/>
        </authorList>
    </citation>
    <scope>NUCLEOTIDE SEQUENCE [LARGE SCALE GENOMIC DNA]</scope>
    <source>
        <strain evidence="1 2">MIT 96-1001</strain>
    </source>
</reference>
<accession>A0A4U8T4I1</accession>
<proteinExistence type="predicted"/>
<dbReference type="AlphaFoldDB" id="A0A4U8T4I1"/>
<protein>
    <submittedName>
        <fullName evidence="1">Uncharacterized protein</fullName>
    </submittedName>
</protein>
<evidence type="ECO:0000313" key="1">
    <source>
        <dbReference type="EMBL" id="TLD93427.1"/>
    </source>
</evidence>
<sequence>MSRIEEVKAKVKERIQDAKGAWRRIHNVGGLEMYIVEDYIVLFESSSLQEITSDNVVRVSLGKEVERYCFDNDKEKMVEKAANLIVANDF</sequence>